<feature type="transmembrane region" description="Helical" evidence="7">
    <location>
        <begin position="165"/>
        <end position="184"/>
    </location>
</feature>
<feature type="transmembrane region" description="Helical" evidence="7">
    <location>
        <begin position="329"/>
        <end position="348"/>
    </location>
</feature>
<organism evidence="8 9">
    <name type="scientific">Wenzhouxiangella limi</name>
    <dbReference type="NCBI Taxonomy" id="2707351"/>
    <lineage>
        <taxon>Bacteria</taxon>
        <taxon>Pseudomonadati</taxon>
        <taxon>Pseudomonadota</taxon>
        <taxon>Gammaproteobacteria</taxon>
        <taxon>Chromatiales</taxon>
        <taxon>Wenzhouxiangellaceae</taxon>
        <taxon>Wenzhouxiangella</taxon>
    </lineage>
</organism>
<dbReference type="EMBL" id="JAAGSC010000043">
    <property type="protein sequence ID" value="NDY96618.1"/>
    <property type="molecule type" value="Genomic_DNA"/>
</dbReference>
<feature type="transmembrane region" description="Helical" evidence="7">
    <location>
        <begin position="133"/>
        <end position="153"/>
    </location>
</feature>
<dbReference type="PANTHER" id="PTHR30106">
    <property type="entry name" value="INNER MEMBRANE PROTEIN YEIH-RELATED"/>
    <property type="match status" value="1"/>
</dbReference>
<comment type="subcellular location">
    <subcellularLocation>
        <location evidence="1">Cell membrane</location>
        <topology evidence="1">Multi-pass membrane protein</topology>
    </subcellularLocation>
</comment>
<evidence type="ECO:0000313" key="8">
    <source>
        <dbReference type="EMBL" id="NDY96618.1"/>
    </source>
</evidence>
<evidence type="ECO:0000256" key="6">
    <source>
        <dbReference type="ARBA" id="ARBA00023136"/>
    </source>
</evidence>
<sequence>MGADRPRTSSMPTPWPGLMVVAAIAGVGWAAAALLQRGPGPLPSLPASPMVLAIMLGLGLADQARQKPHWNPGLDLARGLLLKTAVALIGLRLSLGEVWLLGGQALPLVVIAIAVGLAVSLGLYRLLATPVRLAGLLAVGTAICGASAIAALAPAIRASHAETCYAIACIALFGLVATLAYPLLLPLWLSDPAQVGLVIGSAIHDTAQVTAAASAHEQIWTLSGTLDAATVTKLLRNSAMIVVIPVAAWLIVGRQRGQRVPFPRFILAFLALAGLRSLIDALGAGDAALWRIALQAADELSQFLFAMAMAALAMAIRPRDLKPLGWRPALGAGVAAVAMLAASGGWVAQRVG</sequence>
<keyword evidence="5 7" id="KW-1133">Transmembrane helix</keyword>
<evidence type="ECO:0000256" key="5">
    <source>
        <dbReference type="ARBA" id="ARBA00022989"/>
    </source>
</evidence>
<dbReference type="PANTHER" id="PTHR30106:SF2">
    <property type="entry name" value="UPF0324 INNER MEMBRANE PROTEIN YEIH"/>
    <property type="match status" value="1"/>
</dbReference>
<evidence type="ECO:0000256" key="2">
    <source>
        <dbReference type="ARBA" id="ARBA00007977"/>
    </source>
</evidence>
<evidence type="ECO:0000256" key="1">
    <source>
        <dbReference type="ARBA" id="ARBA00004651"/>
    </source>
</evidence>
<keyword evidence="4 7" id="KW-0812">Transmembrane</keyword>
<feature type="transmembrane region" description="Helical" evidence="7">
    <location>
        <begin position="80"/>
        <end position="101"/>
    </location>
</feature>
<feature type="transmembrane region" description="Helical" evidence="7">
    <location>
        <begin position="42"/>
        <end position="60"/>
    </location>
</feature>
<keyword evidence="6 7" id="KW-0472">Membrane</keyword>
<evidence type="ECO:0000256" key="4">
    <source>
        <dbReference type="ARBA" id="ARBA00022692"/>
    </source>
</evidence>
<evidence type="ECO:0000256" key="3">
    <source>
        <dbReference type="ARBA" id="ARBA00022475"/>
    </source>
</evidence>
<keyword evidence="9" id="KW-1185">Reference proteome</keyword>
<proteinExistence type="inferred from homology"/>
<feature type="transmembrane region" description="Helical" evidence="7">
    <location>
        <begin position="108"/>
        <end position="127"/>
    </location>
</feature>
<comment type="caution">
    <text evidence="8">The sequence shown here is derived from an EMBL/GenBank/DDBJ whole genome shotgun (WGS) entry which is preliminary data.</text>
</comment>
<feature type="transmembrane region" description="Helical" evidence="7">
    <location>
        <begin position="15"/>
        <end position="35"/>
    </location>
</feature>
<reference evidence="8 9" key="1">
    <citation type="submission" date="2020-02" db="EMBL/GenBank/DDBJ databases">
        <authorList>
            <person name="Zhang X.-Y."/>
        </authorList>
    </citation>
    <scope>NUCLEOTIDE SEQUENCE [LARGE SCALE GENOMIC DNA]</scope>
    <source>
        <strain evidence="8 9">C33</strain>
    </source>
</reference>
<dbReference type="Pfam" id="PF03601">
    <property type="entry name" value="Cons_hypoth698"/>
    <property type="match status" value="1"/>
</dbReference>
<dbReference type="Proteomes" id="UP000484885">
    <property type="component" value="Unassembled WGS sequence"/>
</dbReference>
<keyword evidence="3" id="KW-1003">Cell membrane</keyword>
<dbReference type="AlphaFoldDB" id="A0A845V0N0"/>
<accession>A0A845V0N0</accession>
<dbReference type="GO" id="GO:0005886">
    <property type="term" value="C:plasma membrane"/>
    <property type="evidence" value="ECO:0007669"/>
    <property type="project" value="UniProtKB-SubCell"/>
</dbReference>
<feature type="transmembrane region" description="Helical" evidence="7">
    <location>
        <begin position="300"/>
        <end position="317"/>
    </location>
</feature>
<protein>
    <submittedName>
        <fullName evidence="8">Putative sulfate exporter family transporter</fullName>
    </submittedName>
</protein>
<comment type="similarity">
    <text evidence="2">Belongs to the UPF0324 family.</text>
</comment>
<feature type="transmembrane region" description="Helical" evidence="7">
    <location>
        <begin position="265"/>
        <end position="288"/>
    </location>
</feature>
<name>A0A845V0N0_9GAMM</name>
<evidence type="ECO:0000256" key="7">
    <source>
        <dbReference type="SAM" id="Phobius"/>
    </source>
</evidence>
<gene>
    <name evidence="8" type="ORF">G3I74_12850</name>
</gene>
<dbReference type="InterPro" id="IPR018383">
    <property type="entry name" value="UPF0324_pro"/>
</dbReference>
<feature type="transmembrane region" description="Helical" evidence="7">
    <location>
        <begin position="234"/>
        <end position="253"/>
    </location>
</feature>
<evidence type="ECO:0000313" key="9">
    <source>
        <dbReference type="Proteomes" id="UP000484885"/>
    </source>
</evidence>